<dbReference type="InterPro" id="IPR050545">
    <property type="entry name" value="Mycobact_MmpL"/>
</dbReference>
<feature type="domain" description="SSD" evidence="10">
    <location>
        <begin position="225"/>
        <end position="350"/>
    </location>
</feature>
<keyword evidence="4 9" id="KW-0812">Transmembrane</keyword>
<feature type="transmembrane region" description="Helical" evidence="9">
    <location>
        <begin position="547"/>
        <end position="567"/>
    </location>
</feature>
<keyword evidence="3" id="KW-1003">Cell membrane</keyword>
<evidence type="ECO:0000256" key="2">
    <source>
        <dbReference type="ARBA" id="ARBA00010157"/>
    </source>
</evidence>
<dbReference type="EMBL" id="BJVI01000005">
    <property type="protein sequence ID" value="GEL17027.1"/>
    <property type="molecule type" value="Genomic_DNA"/>
</dbReference>
<feature type="transmembrane region" description="Helical" evidence="9">
    <location>
        <begin position="691"/>
        <end position="716"/>
    </location>
</feature>
<evidence type="ECO:0000256" key="3">
    <source>
        <dbReference type="ARBA" id="ARBA00022475"/>
    </source>
</evidence>
<reference evidence="11 12" key="1">
    <citation type="submission" date="2019-07" db="EMBL/GenBank/DDBJ databases">
        <title>Whole genome shotgun sequence of Pseudonocardia asaccharolytica NBRC 16224.</title>
        <authorList>
            <person name="Hosoyama A."/>
            <person name="Uohara A."/>
            <person name="Ohji S."/>
            <person name="Ichikawa N."/>
        </authorList>
    </citation>
    <scope>NUCLEOTIDE SEQUENCE [LARGE SCALE GENOMIC DNA]</scope>
    <source>
        <strain evidence="11 12">NBRC 16224</strain>
    </source>
</reference>
<feature type="transmembrane region" description="Helical" evidence="9">
    <location>
        <begin position="254"/>
        <end position="272"/>
    </location>
</feature>
<feature type="transmembrane region" description="Helical" evidence="9">
    <location>
        <begin position="386"/>
        <end position="410"/>
    </location>
</feature>
<dbReference type="AlphaFoldDB" id="A0A511CX22"/>
<keyword evidence="5" id="KW-0547">Nucleotide-binding</keyword>
<evidence type="ECO:0000256" key="9">
    <source>
        <dbReference type="SAM" id="Phobius"/>
    </source>
</evidence>
<evidence type="ECO:0000256" key="1">
    <source>
        <dbReference type="ARBA" id="ARBA00004651"/>
    </source>
</evidence>
<keyword evidence="7 9" id="KW-1133">Transmembrane helix</keyword>
<dbReference type="InterPro" id="IPR003593">
    <property type="entry name" value="AAA+_ATPase"/>
</dbReference>
<dbReference type="GO" id="GO:0005524">
    <property type="term" value="F:ATP binding"/>
    <property type="evidence" value="ECO:0007669"/>
    <property type="project" value="UniProtKB-KW"/>
</dbReference>
<dbReference type="GO" id="GO:0016887">
    <property type="term" value="F:ATP hydrolysis activity"/>
    <property type="evidence" value="ECO:0007669"/>
    <property type="project" value="InterPro"/>
</dbReference>
<evidence type="ECO:0000313" key="11">
    <source>
        <dbReference type="EMBL" id="GEL17027.1"/>
    </source>
</evidence>
<dbReference type="InterPro" id="IPR000731">
    <property type="entry name" value="SSD"/>
</dbReference>
<dbReference type="SMART" id="SM00382">
    <property type="entry name" value="AAA"/>
    <property type="match status" value="1"/>
</dbReference>
<evidence type="ECO:0000256" key="8">
    <source>
        <dbReference type="ARBA" id="ARBA00023136"/>
    </source>
</evidence>
<protein>
    <submittedName>
        <fullName evidence="11">RND transporter</fullName>
    </submittedName>
</protein>
<feature type="transmembrane region" description="Helical" evidence="9">
    <location>
        <begin position="657"/>
        <end position="679"/>
    </location>
</feature>
<dbReference type="Pfam" id="PF00005">
    <property type="entry name" value="ABC_tran"/>
    <property type="match status" value="1"/>
</dbReference>
<feature type="transmembrane region" description="Helical" evidence="9">
    <location>
        <begin position="293"/>
        <end position="321"/>
    </location>
</feature>
<dbReference type="InterPro" id="IPR027417">
    <property type="entry name" value="P-loop_NTPase"/>
</dbReference>
<keyword evidence="12" id="KW-1185">Reference proteome</keyword>
<feature type="transmembrane region" description="Helical" evidence="9">
    <location>
        <begin position="34"/>
        <end position="55"/>
    </location>
</feature>
<feature type="transmembrane region" description="Helical" evidence="9">
    <location>
        <begin position="612"/>
        <end position="636"/>
    </location>
</feature>
<sequence length="923" mass="96287">MYSDTVCIKSSRSGSSLVSSVLYRLGRTAAHRRAAVLALWIALLCAVGGAAAGLGRGTDDAFAIPGSESQDALDYLGRVFPELSGASAQLVVVVPEGARVDTPAATATVHAAAGRIERVDQVAAVVDPFGEHARDAVSPDGRAAWIPVPLEVKQAEVTQATRDALTGIARDLQAQLGGGARVHAGGDAFAELVPSLGATEILGLVVALVVLVVLFRSFLAAGLPLLTAVVGVGVAAGLIYAATAVVPISSTAPMLAVMLGLAVGIDYALFILSRHRDQLAEGLDVEESIARAVATAGSAVVFAGLTVLIALLGLAVARIPFLTTMGIAAALGVSIGVLVAVTLVPALLAFVGARLRPRPARRRRLRLWPRRHGRARPPLGLRWVRLVTRAPLVTVLVVVAGLGLCTLPAADLRLALPDNGTQAEGSPARETYDVVARHFGPGYNGPLLVTVDILASTDPVGITEAVADEIRAVDGVASVPLAIPDPKAHIGIVQVVPTTAPDSAETAELVRELRSMQERLRERYGVDTAVTGITAVGIDVSAQLGRALLPFGILVVGLSLVLLAMVFRSITVPIKATAGYLLSVGAAFGATSFVFGQGHFADALHVTRPGSVISFLPIILMGVLFGLAMDYEVFLVSRMREHYAHNGDPEEAIESGFVSVSRVVVAAALIMFVVFASFVPEGTTTIKPIAFSLAVGVFVDAFVVRMTLVPAVLALLGRRAWWLPAWLDRRLPVFDAEGDALVHELRLADWPGPGSREVVSARDLRVADDRGRAVFDGVEIHLGPGEVLGIHGSGPCGKTALLAALGGRVTTVEGDLKVCGKVLPQHGHAVRARVALVACRDTADPAGEIRRALVEGAPLVLLDDLDTVVRVEQRRALRDLLAEATGTSTAVVFTCQSPALLRDVLPVHRAADIALSVPALEVA</sequence>
<feature type="transmembrane region" description="Helical" evidence="9">
    <location>
        <begin position="327"/>
        <end position="353"/>
    </location>
</feature>
<dbReference type="STRING" id="1123024.GCA_000423625_01606"/>
<dbReference type="Proteomes" id="UP000321328">
    <property type="component" value="Unassembled WGS sequence"/>
</dbReference>
<evidence type="ECO:0000256" key="5">
    <source>
        <dbReference type="ARBA" id="ARBA00022741"/>
    </source>
</evidence>
<comment type="subcellular location">
    <subcellularLocation>
        <location evidence="1">Cell membrane</location>
        <topology evidence="1">Multi-pass membrane protein</topology>
    </subcellularLocation>
</comment>
<comment type="caution">
    <text evidence="11">The sequence shown here is derived from an EMBL/GenBank/DDBJ whole genome shotgun (WGS) entry which is preliminary data.</text>
</comment>
<dbReference type="CDD" id="cd00267">
    <property type="entry name" value="ABC_ATPase"/>
    <property type="match status" value="1"/>
</dbReference>
<accession>A0A511CX22</accession>
<dbReference type="PANTHER" id="PTHR33406:SF11">
    <property type="entry name" value="MEMBRANE PROTEIN SCO6666-RELATED"/>
    <property type="match status" value="1"/>
</dbReference>
<dbReference type="SUPFAM" id="SSF52540">
    <property type="entry name" value="P-loop containing nucleoside triphosphate hydrolases"/>
    <property type="match status" value="1"/>
</dbReference>
<feature type="transmembrane region" description="Helical" evidence="9">
    <location>
        <begin position="201"/>
        <end position="219"/>
    </location>
</feature>
<evidence type="ECO:0000256" key="4">
    <source>
        <dbReference type="ARBA" id="ARBA00022692"/>
    </source>
</evidence>
<gene>
    <name evidence="11" type="ORF">PA7_08640</name>
</gene>
<dbReference type="GO" id="GO:0005886">
    <property type="term" value="C:plasma membrane"/>
    <property type="evidence" value="ECO:0007669"/>
    <property type="project" value="UniProtKB-SubCell"/>
</dbReference>
<name>A0A511CX22_9PSEU</name>
<dbReference type="PANTHER" id="PTHR33406">
    <property type="entry name" value="MEMBRANE PROTEIN MJ1562-RELATED"/>
    <property type="match status" value="1"/>
</dbReference>
<evidence type="ECO:0000313" key="12">
    <source>
        <dbReference type="Proteomes" id="UP000321328"/>
    </source>
</evidence>
<feature type="transmembrane region" description="Helical" evidence="9">
    <location>
        <begin position="226"/>
        <end position="248"/>
    </location>
</feature>
<keyword evidence="6" id="KW-0067">ATP-binding</keyword>
<dbReference type="InterPro" id="IPR004869">
    <property type="entry name" value="MMPL_dom"/>
</dbReference>
<feature type="transmembrane region" description="Helical" evidence="9">
    <location>
        <begin position="579"/>
        <end position="600"/>
    </location>
</feature>
<dbReference type="InterPro" id="IPR003439">
    <property type="entry name" value="ABC_transporter-like_ATP-bd"/>
</dbReference>
<comment type="similarity">
    <text evidence="2">Belongs to the resistance-nodulation-cell division (RND) (TC 2.A.6) family. MmpL subfamily.</text>
</comment>
<dbReference type="Pfam" id="PF03176">
    <property type="entry name" value="MMPL"/>
    <property type="match status" value="2"/>
</dbReference>
<organism evidence="11 12">
    <name type="scientific">Pseudonocardia asaccharolytica DSM 44247 = NBRC 16224</name>
    <dbReference type="NCBI Taxonomy" id="1123024"/>
    <lineage>
        <taxon>Bacteria</taxon>
        <taxon>Bacillati</taxon>
        <taxon>Actinomycetota</taxon>
        <taxon>Actinomycetes</taxon>
        <taxon>Pseudonocardiales</taxon>
        <taxon>Pseudonocardiaceae</taxon>
        <taxon>Pseudonocardia</taxon>
    </lineage>
</organism>
<dbReference type="Gene3D" id="1.20.1640.10">
    <property type="entry name" value="Multidrug efflux transporter AcrB transmembrane domain"/>
    <property type="match status" value="2"/>
</dbReference>
<dbReference type="PROSITE" id="PS50156">
    <property type="entry name" value="SSD"/>
    <property type="match status" value="1"/>
</dbReference>
<keyword evidence="8 9" id="KW-0472">Membrane</keyword>
<proteinExistence type="inferred from homology"/>
<evidence type="ECO:0000259" key="10">
    <source>
        <dbReference type="PROSITE" id="PS50156"/>
    </source>
</evidence>
<evidence type="ECO:0000256" key="7">
    <source>
        <dbReference type="ARBA" id="ARBA00022989"/>
    </source>
</evidence>
<evidence type="ECO:0000256" key="6">
    <source>
        <dbReference type="ARBA" id="ARBA00022840"/>
    </source>
</evidence>
<dbReference type="Gene3D" id="3.40.50.300">
    <property type="entry name" value="P-loop containing nucleotide triphosphate hydrolases"/>
    <property type="match status" value="1"/>
</dbReference>
<dbReference type="SUPFAM" id="SSF82866">
    <property type="entry name" value="Multidrug efflux transporter AcrB transmembrane domain"/>
    <property type="match status" value="2"/>
</dbReference>